<comment type="caution">
    <text evidence="2">The sequence shown here is derived from an EMBL/GenBank/DDBJ whole genome shotgun (WGS) entry which is preliminary data.</text>
</comment>
<dbReference type="EMBL" id="LZPO01017347">
    <property type="protein sequence ID" value="OBS80528.1"/>
    <property type="molecule type" value="Genomic_DNA"/>
</dbReference>
<proteinExistence type="predicted"/>
<organism evidence="2 3">
    <name type="scientific">Neotoma lepida</name>
    <name type="common">Desert woodrat</name>
    <dbReference type="NCBI Taxonomy" id="56216"/>
    <lineage>
        <taxon>Eukaryota</taxon>
        <taxon>Metazoa</taxon>
        <taxon>Chordata</taxon>
        <taxon>Craniata</taxon>
        <taxon>Vertebrata</taxon>
        <taxon>Euteleostomi</taxon>
        <taxon>Mammalia</taxon>
        <taxon>Eutheria</taxon>
        <taxon>Euarchontoglires</taxon>
        <taxon>Glires</taxon>
        <taxon>Rodentia</taxon>
        <taxon>Myomorpha</taxon>
        <taxon>Muroidea</taxon>
        <taxon>Cricetidae</taxon>
        <taxon>Neotominae</taxon>
        <taxon>Neotoma</taxon>
    </lineage>
</organism>
<gene>
    <name evidence="2" type="ORF">A6R68_21264</name>
</gene>
<feature type="region of interest" description="Disordered" evidence="1">
    <location>
        <begin position="1"/>
        <end position="44"/>
    </location>
</feature>
<evidence type="ECO:0000313" key="3">
    <source>
        <dbReference type="Proteomes" id="UP000092124"/>
    </source>
</evidence>
<evidence type="ECO:0000313" key="2">
    <source>
        <dbReference type="EMBL" id="OBS80528.1"/>
    </source>
</evidence>
<evidence type="ECO:0000256" key="1">
    <source>
        <dbReference type="SAM" id="MobiDB-lite"/>
    </source>
</evidence>
<dbReference type="AlphaFoldDB" id="A0A1A6HQ00"/>
<keyword evidence="3" id="KW-1185">Reference proteome</keyword>
<name>A0A1A6HQ00_NEOLE</name>
<reference evidence="2 3" key="1">
    <citation type="submission" date="2016-06" db="EMBL/GenBank/DDBJ databases">
        <title>The Draft Genome Sequence and Annotation of the Desert Woodrat Neotoma lepida.</title>
        <authorList>
            <person name="Campbell M."/>
            <person name="Oakeson K.F."/>
            <person name="Yandell M."/>
            <person name="Halpert J.R."/>
            <person name="Dearing D."/>
        </authorList>
    </citation>
    <scope>NUCLEOTIDE SEQUENCE [LARGE SCALE GENOMIC DNA]</scope>
    <source>
        <strain evidence="2">417</strain>
        <tissue evidence="2">Liver</tissue>
    </source>
</reference>
<dbReference type="Proteomes" id="UP000092124">
    <property type="component" value="Unassembled WGS sequence"/>
</dbReference>
<protein>
    <submittedName>
        <fullName evidence="2">Uncharacterized protein</fullName>
    </submittedName>
</protein>
<accession>A0A1A6HQ00</accession>
<sequence length="44" mass="4452">MHRVEQPLEASGVRVEAARSRGAAPGRGSGLPGAREQLARAAGA</sequence>